<gene>
    <name evidence="3" type="ORF">NHX12_003169</name>
</gene>
<feature type="region of interest" description="Disordered" evidence="2">
    <location>
        <begin position="328"/>
        <end position="363"/>
    </location>
</feature>
<accession>A0A9Q0DYM0</accession>
<dbReference type="PANTHER" id="PTHR32428">
    <property type="entry name" value="TARGET OF RAPAMYCIN COMPLEX 2 SUBUNIT BIT61-RELATED"/>
    <property type="match status" value="1"/>
</dbReference>
<keyword evidence="4" id="KW-1185">Reference proteome</keyword>
<dbReference type="PANTHER" id="PTHR32428:SF3">
    <property type="entry name" value="PROLINE-RICH PROTEIN 5-LIKE"/>
    <property type="match status" value="1"/>
</dbReference>
<dbReference type="EMBL" id="JANIIK010000110">
    <property type="protein sequence ID" value="KAJ3596768.1"/>
    <property type="molecule type" value="Genomic_DNA"/>
</dbReference>
<proteinExistence type="inferred from homology"/>
<dbReference type="Pfam" id="PF08539">
    <property type="entry name" value="HbrB"/>
    <property type="match status" value="1"/>
</dbReference>
<evidence type="ECO:0000313" key="4">
    <source>
        <dbReference type="Proteomes" id="UP001148018"/>
    </source>
</evidence>
<feature type="compositionally biased region" description="Low complexity" evidence="2">
    <location>
        <begin position="354"/>
        <end position="363"/>
    </location>
</feature>
<evidence type="ECO:0000256" key="1">
    <source>
        <dbReference type="ARBA" id="ARBA00010453"/>
    </source>
</evidence>
<reference evidence="3" key="1">
    <citation type="submission" date="2022-07" db="EMBL/GenBank/DDBJ databases">
        <title>Chromosome-level genome of Muraenolepis orangiensis.</title>
        <authorList>
            <person name="Kim J."/>
        </authorList>
    </citation>
    <scope>NUCLEOTIDE SEQUENCE</scope>
    <source>
        <strain evidence="3">KU_S4_2022</strain>
        <tissue evidence="3">Muscle</tissue>
    </source>
</reference>
<evidence type="ECO:0000256" key="2">
    <source>
        <dbReference type="SAM" id="MobiDB-lite"/>
    </source>
</evidence>
<dbReference type="InterPro" id="IPR013745">
    <property type="entry name" value="Bit61/PRR5"/>
</dbReference>
<protein>
    <recommendedName>
        <fullName evidence="5">Proline-rich protein 5</fullName>
    </recommendedName>
</protein>
<dbReference type="GO" id="GO:0038203">
    <property type="term" value="P:TORC2 signaling"/>
    <property type="evidence" value="ECO:0007669"/>
    <property type="project" value="TreeGrafter"/>
</dbReference>
<comment type="caution">
    <text evidence="3">The sequence shown here is derived from an EMBL/GenBank/DDBJ whole genome shotgun (WGS) entry which is preliminary data.</text>
</comment>
<evidence type="ECO:0008006" key="5">
    <source>
        <dbReference type="Google" id="ProtNLM"/>
    </source>
</evidence>
<comment type="similarity">
    <text evidence="1">Belongs to the PROTOR family.</text>
</comment>
<dbReference type="AlphaFoldDB" id="A0A9Q0DYM0"/>
<name>A0A9Q0DYM0_9TELE</name>
<dbReference type="OrthoDB" id="2290221at2759"/>
<evidence type="ECO:0000313" key="3">
    <source>
        <dbReference type="EMBL" id="KAJ3596768.1"/>
    </source>
</evidence>
<sequence length="418" mass="46561">MGSLRRPRARFMSSPALSDLARFQSASSVLQPSNTSVWNSVQTAVVWVFGGGALKDSDLYSLNESIRYLTPPTSSGTSHLIRYLPPHQVPHTSHLIRYLTPHQVPHTSHLIRYLTPHQVPHTSHLIRYLTPPTSSGTSHLIRYLPPHQVPHTSHLIRYLTPHQVPHTSHLIRYLTPHTSSGTSHLIRWLLKTELGSFITDYLQNQLLTKGLGRLLEKVQFYEGNNQLTILSEIWVCFFTEMLPTLQAIFYPVQMCLLAFRDLVLLKLSLEDTLGTATSVPPPLTQMLLVLQGVHDPSGSSPKYFQLERLVEMVISPYLGNILHLSNQQQLDGGSTTAPPRWRPRPAPQTEPRLSRPNSSSLPPLLEQEAEAYLEKSGGLRRHTVANAHSDLRLLSASAGCTRGAGLGCSPANRAAYSP</sequence>
<dbReference type="GO" id="GO:0031932">
    <property type="term" value="C:TORC2 complex"/>
    <property type="evidence" value="ECO:0007669"/>
    <property type="project" value="TreeGrafter"/>
</dbReference>
<organism evidence="3 4">
    <name type="scientific">Muraenolepis orangiensis</name>
    <name type="common">Patagonian moray cod</name>
    <dbReference type="NCBI Taxonomy" id="630683"/>
    <lineage>
        <taxon>Eukaryota</taxon>
        <taxon>Metazoa</taxon>
        <taxon>Chordata</taxon>
        <taxon>Craniata</taxon>
        <taxon>Vertebrata</taxon>
        <taxon>Euteleostomi</taxon>
        <taxon>Actinopterygii</taxon>
        <taxon>Neopterygii</taxon>
        <taxon>Teleostei</taxon>
        <taxon>Neoteleostei</taxon>
        <taxon>Acanthomorphata</taxon>
        <taxon>Zeiogadaria</taxon>
        <taxon>Gadariae</taxon>
        <taxon>Gadiformes</taxon>
        <taxon>Muraenolepidoidei</taxon>
        <taxon>Muraenolepididae</taxon>
        <taxon>Muraenolepis</taxon>
    </lineage>
</organism>
<dbReference type="Proteomes" id="UP001148018">
    <property type="component" value="Unassembled WGS sequence"/>
</dbReference>